<dbReference type="InterPro" id="IPR036188">
    <property type="entry name" value="FAD/NAD-bd_sf"/>
</dbReference>
<comment type="similarity">
    <text evidence="2">Belongs to the FAD-binding monooxygenase family.</text>
</comment>
<dbReference type="InterPro" id="IPR051820">
    <property type="entry name" value="FAD-binding_MO"/>
</dbReference>
<evidence type="ECO:0000259" key="4">
    <source>
        <dbReference type="Pfam" id="PF07992"/>
    </source>
</evidence>
<sequence length="496" mass="54584">MEQQHVDVLVIGAGISGISAACHVLRDAPGTSLVVLERRARVGGTWDLFRYPGIRSDSDMSTFGFGFRPWRGARILAGGAEIRQYVEDAAADGSVLERIRFGRRAVRANFSYATGRWDVEVEDENTGGRESYSAGHLIGATGYYDYDRPYRPQFPGEEDFQGTLVHPQHWPEDLDYSGKRVVVIGSGATAITLLPAMAEAAEHVTMLQRSPTYVLALPEVDPLTFVLQKLRAPAGLTYKISRGRNIALQRGSYAFCRKYPRLARKMLLGLVRARAGKSVDMRHFSPHYKPWDQRLCVVPGGDLFKVLRSGKASVATDHIDTFTADGIRLKSGEELKADIVVTATGLSVRLLGGMELTVDGRPVDIANRVLYKAVLLEGVPNMSLVIGYTNASWTLKADLAAGYTARLLAHMRRHGHDIATPVAGEGDRSEFSVMGEALTSGYIARANEVMPRQGTRDPWRLWNNYYRDRAMLEDAPIDDSALRFEKAGAAESLPAA</sequence>
<dbReference type="RefSeq" id="WP_187813991.1">
    <property type="nucleotide sequence ID" value="NZ_JACTVJ010000006.1"/>
</dbReference>
<evidence type="ECO:0000313" key="6">
    <source>
        <dbReference type="Proteomes" id="UP000642284"/>
    </source>
</evidence>
<dbReference type="PANTHER" id="PTHR43872">
    <property type="entry name" value="MONOOXYGENASE, PUTATIVE (AFU_ORTHOLOGUE AFUA_8G02570)-RELATED"/>
    <property type="match status" value="1"/>
</dbReference>
<evidence type="ECO:0000313" key="5">
    <source>
        <dbReference type="EMBL" id="MBC9713512.1"/>
    </source>
</evidence>
<proteinExistence type="inferred from homology"/>
<name>A0ABR7SDD9_9ACTN</name>
<reference evidence="5 6" key="1">
    <citation type="submission" date="2020-08" db="EMBL/GenBank/DDBJ databases">
        <title>Genemic of Streptomyces polyaspartic.</title>
        <authorList>
            <person name="Liu W."/>
        </authorList>
    </citation>
    <scope>NUCLEOTIDE SEQUENCE [LARGE SCALE GENOMIC DNA]</scope>
    <source>
        <strain evidence="5 6">TRM66268-LWL</strain>
    </source>
</reference>
<dbReference type="Proteomes" id="UP000642284">
    <property type="component" value="Unassembled WGS sequence"/>
</dbReference>
<keyword evidence="3" id="KW-0560">Oxidoreductase</keyword>
<dbReference type="PRINTS" id="PR00411">
    <property type="entry name" value="PNDRDTASEI"/>
</dbReference>
<dbReference type="InterPro" id="IPR023753">
    <property type="entry name" value="FAD/NAD-binding_dom"/>
</dbReference>
<evidence type="ECO:0000256" key="3">
    <source>
        <dbReference type="ARBA" id="ARBA00023033"/>
    </source>
</evidence>
<gene>
    <name evidence="5" type="ORF">H9Y04_13120</name>
</gene>
<feature type="domain" description="FAD/NAD(P)-binding" evidence="4">
    <location>
        <begin position="7"/>
        <end position="214"/>
    </location>
</feature>
<evidence type="ECO:0000256" key="2">
    <source>
        <dbReference type="ARBA" id="ARBA00010139"/>
    </source>
</evidence>
<keyword evidence="3" id="KW-0503">Monooxygenase</keyword>
<keyword evidence="6" id="KW-1185">Reference proteome</keyword>
<dbReference type="EMBL" id="JACTVJ010000006">
    <property type="protein sequence ID" value="MBC9713512.1"/>
    <property type="molecule type" value="Genomic_DNA"/>
</dbReference>
<comment type="cofactor">
    <cofactor evidence="1">
        <name>FAD</name>
        <dbReference type="ChEBI" id="CHEBI:57692"/>
    </cofactor>
</comment>
<comment type="caution">
    <text evidence="5">The sequence shown here is derived from an EMBL/GenBank/DDBJ whole genome shotgun (WGS) entry which is preliminary data.</text>
</comment>
<dbReference type="SUPFAM" id="SSF51905">
    <property type="entry name" value="FAD/NAD(P)-binding domain"/>
    <property type="match status" value="1"/>
</dbReference>
<dbReference type="Pfam" id="PF07992">
    <property type="entry name" value="Pyr_redox_2"/>
    <property type="match status" value="1"/>
</dbReference>
<dbReference type="PANTHER" id="PTHR43872:SF1">
    <property type="entry name" value="MONOOXYGENASE, PUTATIVE (AFU_ORTHOLOGUE AFUA_8G02570)-RELATED"/>
    <property type="match status" value="1"/>
</dbReference>
<dbReference type="Gene3D" id="3.50.50.60">
    <property type="entry name" value="FAD/NAD(P)-binding domain"/>
    <property type="match status" value="2"/>
</dbReference>
<evidence type="ECO:0000256" key="1">
    <source>
        <dbReference type="ARBA" id="ARBA00001974"/>
    </source>
</evidence>
<protein>
    <submittedName>
        <fullName evidence="5">NAD(P)/FAD-dependent oxidoreductase</fullName>
    </submittedName>
</protein>
<accession>A0ABR7SDD9</accession>
<organism evidence="5 6">
    <name type="scientific">Streptomyces polyasparticus</name>
    <dbReference type="NCBI Taxonomy" id="2767826"/>
    <lineage>
        <taxon>Bacteria</taxon>
        <taxon>Bacillati</taxon>
        <taxon>Actinomycetota</taxon>
        <taxon>Actinomycetes</taxon>
        <taxon>Kitasatosporales</taxon>
        <taxon>Streptomycetaceae</taxon>
        <taxon>Streptomyces</taxon>
    </lineage>
</organism>